<evidence type="ECO:0000256" key="3">
    <source>
        <dbReference type="ARBA" id="ARBA00023125"/>
    </source>
</evidence>
<keyword evidence="2" id="KW-0805">Transcription regulation</keyword>
<dbReference type="GO" id="GO:0003677">
    <property type="term" value="F:DNA binding"/>
    <property type="evidence" value="ECO:0007669"/>
    <property type="project" value="UniProtKB-KW"/>
</dbReference>
<sequence>MNVELRHLRALAAIGDEGTITGAAAVLHISQPALSRTLEQLESRVGVRLVERTTRALALTEAGQRLYERAHLILHQLDDALAEVAAGVRPLRIGFAWAALGDRTVPLLRTWREEHPGTPLRVHRGDDPEAALRRGEIDAALLRTMPAPGAGLEVWPLYRERRLAAVPEDDPLARRPAVRLADLADRSVVLCATAATTAGLWHEGRRPRTFEVANVDEWLTVIATGEAVGVTAEATEHSHPHPGVRYLPLSDAPPVTVRLVWPRTPAHPATLTFLDHLRDMAHDMTGAESLES</sequence>
<dbReference type="FunFam" id="1.10.10.10:FF:000001">
    <property type="entry name" value="LysR family transcriptional regulator"/>
    <property type="match status" value="1"/>
</dbReference>
<dbReference type="InterPro" id="IPR005119">
    <property type="entry name" value="LysR_subst-bd"/>
</dbReference>
<evidence type="ECO:0000256" key="2">
    <source>
        <dbReference type="ARBA" id="ARBA00023015"/>
    </source>
</evidence>
<accession>A0A505DF34</accession>
<dbReference type="GO" id="GO:0003700">
    <property type="term" value="F:DNA-binding transcription factor activity"/>
    <property type="evidence" value="ECO:0007669"/>
    <property type="project" value="InterPro"/>
</dbReference>
<dbReference type="Pfam" id="PF00126">
    <property type="entry name" value="HTH_1"/>
    <property type="match status" value="1"/>
</dbReference>
<evidence type="ECO:0000256" key="1">
    <source>
        <dbReference type="ARBA" id="ARBA00009437"/>
    </source>
</evidence>
<organism evidence="6 7">
    <name type="scientific">Streptomyces sporangiiformans</name>
    <dbReference type="NCBI Taxonomy" id="2315329"/>
    <lineage>
        <taxon>Bacteria</taxon>
        <taxon>Bacillati</taxon>
        <taxon>Actinomycetota</taxon>
        <taxon>Actinomycetes</taxon>
        <taxon>Kitasatosporales</taxon>
        <taxon>Streptomycetaceae</taxon>
        <taxon>Streptomyces</taxon>
    </lineage>
</organism>
<comment type="similarity">
    <text evidence="1">Belongs to the LysR transcriptional regulatory family.</text>
</comment>
<keyword evidence="3" id="KW-0238">DNA-binding</keyword>
<dbReference type="PRINTS" id="PR00039">
    <property type="entry name" value="HTHLYSR"/>
</dbReference>
<dbReference type="EMBL" id="VCHX02000083">
    <property type="protein sequence ID" value="TPQ22514.1"/>
    <property type="molecule type" value="Genomic_DNA"/>
</dbReference>
<dbReference type="SUPFAM" id="SSF46785">
    <property type="entry name" value="Winged helix' DNA-binding domain"/>
    <property type="match status" value="1"/>
</dbReference>
<dbReference type="AlphaFoldDB" id="A0A505DF34"/>
<dbReference type="RefSeq" id="WP_119099974.1">
    <property type="nucleotide sequence ID" value="NZ_QXMJ01000083.1"/>
</dbReference>
<dbReference type="InterPro" id="IPR036388">
    <property type="entry name" value="WH-like_DNA-bd_sf"/>
</dbReference>
<dbReference type="OrthoDB" id="3636008at2"/>
<proteinExistence type="inferred from homology"/>
<dbReference type="GO" id="GO:0032993">
    <property type="term" value="C:protein-DNA complex"/>
    <property type="evidence" value="ECO:0007669"/>
    <property type="project" value="TreeGrafter"/>
</dbReference>
<evidence type="ECO:0000313" key="6">
    <source>
        <dbReference type="EMBL" id="TPQ22514.1"/>
    </source>
</evidence>
<keyword evidence="7" id="KW-1185">Reference proteome</keyword>
<dbReference type="InterPro" id="IPR000847">
    <property type="entry name" value="LysR_HTH_N"/>
</dbReference>
<dbReference type="Proteomes" id="UP000317378">
    <property type="component" value="Unassembled WGS sequence"/>
</dbReference>
<feature type="domain" description="HTH lysR-type" evidence="5">
    <location>
        <begin position="3"/>
        <end position="60"/>
    </location>
</feature>
<protein>
    <submittedName>
        <fullName evidence="6">LysR family transcriptional regulator</fullName>
    </submittedName>
</protein>
<evidence type="ECO:0000259" key="5">
    <source>
        <dbReference type="PROSITE" id="PS50931"/>
    </source>
</evidence>
<reference evidence="6 7" key="1">
    <citation type="submission" date="2019-06" db="EMBL/GenBank/DDBJ databases">
        <title>Streptomyces sporangiiformans sp. nov., a novel actinomycete isolated from soil in Mount Song.</title>
        <authorList>
            <person name="Han L."/>
        </authorList>
    </citation>
    <scope>NUCLEOTIDE SEQUENCE [LARGE SCALE GENOMIC DNA]</scope>
    <source>
        <strain evidence="6 7">NEAU-SSA 1</strain>
    </source>
</reference>
<gene>
    <name evidence="6" type="ORF">FGD71_009665</name>
</gene>
<dbReference type="PANTHER" id="PTHR30346:SF0">
    <property type="entry name" value="HCA OPERON TRANSCRIPTIONAL ACTIVATOR HCAR"/>
    <property type="match status" value="1"/>
</dbReference>
<name>A0A505DF34_9ACTN</name>
<comment type="caution">
    <text evidence="6">The sequence shown here is derived from an EMBL/GenBank/DDBJ whole genome shotgun (WGS) entry which is preliminary data.</text>
</comment>
<evidence type="ECO:0000313" key="7">
    <source>
        <dbReference type="Proteomes" id="UP000317378"/>
    </source>
</evidence>
<dbReference type="InterPro" id="IPR036390">
    <property type="entry name" value="WH_DNA-bd_sf"/>
</dbReference>
<dbReference type="Gene3D" id="3.40.190.10">
    <property type="entry name" value="Periplasmic binding protein-like II"/>
    <property type="match status" value="2"/>
</dbReference>
<dbReference type="SUPFAM" id="SSF53850">
    <property type="entry name" value="Periplasmic binding protein-like II"/>
    <property type="match status" value="1"/>
</dbReference>
<dbReference type="CDD" id="cd08414">
    <property type="entry name" value="PBP2_LTTR_aromatics_like"/>
    <property type="match status" value="1"/>
</dbReference>
<evidence type="ECO:0000256" key="4">
    <source>
        <dbReference type="ARBA" id="ARBA00023163"/>
    </source>
</evidence>
<dbReference type="Pfam" id="PF03466">
    <property type="entry name" value="LysR_substrate"/>
    <property type="match status" value="1"/>
</dbReference>
<dbReference type="Gene3D" id="1.10.10.10">
    <property type="entry name" value="Winged helix-like DNA-binding domain superfamily/Winged helix DNA-binding domain"/>
    <property type="match status" value="1"/>
</dbReference>
<dbReference type="PROSITE" id="PS50931">
    <property type="entry name" value="HTH_LYSR"/>
    <property type="match status" value="1"/>
</dbReference>
<dbReference type="PANTHER" id="PTHR30346">
    <property type="entry name" value="TRANSCRIPTIONAL DUAL REGULATOR HCAR-RELATED"/>
    <property type="match status" value="1"/>
</dbReference>
<keyword evidence="4" id="KW-0804">Transcription</keyword>